<reference evidence="14 15" key="2">
    <citation type="journal article" date="2011" name="PLoS ONE">
        <title>The Cyst-Dividing Bacterium Ramlibacter tataouinensis TTB310 Genome Reveals a Well-Stocked Toolbox for Adaptation to a Desert Environment.</title>
        <authorList>
            <person name="De Luca G."/>
            <person name="Barakat M."/>
            <person name="Ortet P."/>
            <person name="Fochesato S."/>
            <person name="Jourlin-Castelli C."/>
            <person name="Ansaldi M."/>
            <person name="Py B."/>
            <person name="Fichant G."/>
            <person name="Coutinho P.M."/>
            <person name="Voulhoux R."/>
            <person name="Bastien O."/>
            <person name="Marechal E."/>
            <person name="Henrissat B."/>
            <person name="Quentin Y."/>
            <person name="Noirot P."/>
            <person name="Filloux A."/>
            <person name="Mejean V."/>
            <person name="Dubow M.S."/>
            <person name="Barras F."/>
            <person name="Barbe V."/>
            <person name="Weissenbach J."/>
            <person name="Mihalcescu I."/>
            <person name="Vermeglio A."/>
            <person name="Achouak W."/>
            <person name="Heulin T."/>
        </authorList>
    </citation>
    <scope>NUCLEOTIDE SEQUENCE [LARGE SCALE GENOMIC DNA]</scope>
    <source>
        <strain evidence="15">ATCC BAA-407 / DSM 14655 / LMG 21543 / TTB310</strain>
    </source>
</reference>
<evidence type="ECO:0000259" key="13">
    <source>
        <dbReference type="PROSITE" id="PS00794"/>
    </source>
</evidence>
<dbReference type="SUPFAM" id="SSF55083">
    <property type="entry name" value="6-hydroxymethyl-7,8-dihydropterin pyrophosphokinase, HPPK"/>
    <property type="match status" value="1"/>
</dbReference>
<dbReference type="eggNOG" id="COG0801">
    <property type="taxonomic scope" value="Bacteria"/>
</dbReference>
<comment type="pathway">
    <text evidence="1">Cofactor biosynthesis; tetrahydrofolate biosynthesis; 2-amino-4-hydroxy-6-hydroxymethyl-7,8-dihydropteridine diphosphate from 7,8-dihydroneopterin triphosphate: step 4/4.</text>
</comment>
<dbReference type="CDD" id="cd00483">
    <property type="entry name" value="HPPK"/>
    <property type="match status" value="1"/>
</dbReference>
<dbReference type="RefSeq" id="WP_013902111.1">
    <property type="nucleotide sequence ID" value="NC_015677.1"/>
</dbReference>
<protein>
    <recommendedName>
        <fullName evidence="4">2-amino-4-hydroxy-6-hydroxymethyldihydropteridine pyrophosphokinase</fullName>
        <ecNumber evidence="3">2.7.6.3</ecNumber>
    </recommendedName>
    <alternativeName>
        <fullName evidence="11">6-hydroxymethyl-7,8-dihydropterin pyrophosphokinase</fullName>
    </alternativeName>
    <alternativeName>
        <fullName evidence="12">7,8-dihydro-6-hydroxymethylpterin-pyrophosphokinase</fullName>
    </alternativeName>
</protein>
<evidence type="ECO:0000256" key="10">
    <source>
        <dbReference type="ARBA" id="ARBA00029409"/>
    </source>
</evidence>
<dbReference type="PROSITE" id="PS00794">
    <property type="entry name" value="HPPK"/>
    <property type="match status" value="1"/>
</dbReference>
<name>F5Y540_RAMTT</name>
<dbReference type="HOGENOM" id="CLU_097916_3_0_4"/>
<evidence type="ECO:0000256" key="4">
    <source>
        <dbReference type="ARBA" id="ARBA00016218"/>
    </source>
</evidence>
<dbReference type="GO" id="GO:0046654">
    <property type="term" value="P:tetrahydrofolate biosynthetic process"/>
    <property type="evidence" value="ECO:0007669"/>
    <property type="project" value="UniProtKB-UniPathway"/>
</dbReference>
<evidence type="ECO:0000256" key="2">
    <source>
        <dbReference type="ARBA" id="ARBA00005810"/>
    </source>
</evidence>
<evidence type="ECO:0000313" key="14">
    <source>
        <dbReference type="EMBL" id="AEG93880.1"/>
    </source>
</evidence>
<dbReference type="PANTHER" id="PTHR43071">
    <property type="entry name" value="2-AMINO-4-HYDROXY-6-HYDROXYMETHYLDIHYDROPTERIDINE PYROPHOSPHOKINASE"/>
    <property type="match status" value="1"/>
</dbReference>
<dbReference type="PANTHER" id="PTHR43071:SF1">
    <property type="entry name" value="2-AMINO-4-HYDROXY-6-HYDROXYMETHYLDIHYDROPTERIDINE PYROPHOSPHOKINASE"/>
    <property type="match status" value="1"/>
</dbReference>
<proteinExistence type="inferred from homology"/>
<dbReference type="AlphaFoldDB" id="F5Y540"/>
<dbReference type="InterPro" id="IPR000550">
    <property type="entry name" value="Hppk"/>
</dbReference>
<comment type="function">
    <text evidence="10">Catalyzes the transfer of pyrophosphate from adenosine triphosphate (ATP) to 6-hydroxymethyl-7,8-dihydropterin, an enzymatic step in folate biosynthesis pathway.</text>
</comment>
<evidence type="ECO:0000256" key="11">
    <source>
        <dbReference type="ARBA" id="ARBA00029766"/>
    </source>
</evidence>
<reference evidence="15" key="1">
    <citation type="submission" date="2006-01" db="EMBL/GenBank/DDBJ databases">
        <title>Genome of the cyst-dividing bacterium Ramlibacter tataouinensis.</title>
        <authorList>
            <person name="Barakat M."/>
            <person name="Ortet P."/>
            <person name="De Luca G."/>
            <person name="Jourlin-Castelli C."/>
            <person name="Ansaldi M."/>
            <person name="Py B."/>
            <person name="Fichant G."/>
            <person name="Coutinho P."/>
            <person name="Voulhoux R."/>
            <person name="Bastien O."/>
            <person name="Roy S."/>
            <person name="Marechal E."/>
            <person name="Henrissat B."/>
            <person name="Quentin Y."/>
            <person name="Noirot P."/>
            <person name="Filloux A."/>
            <person name="Mejean V."/>
            <person name="DuBow M."/>
            <person name="Barras F."/>
            <person name="Heulin T."/>
        </authorList>
    </citation>
    <scope>NUCLEOTIDE SEQUENCE [LARGE SCALE GENOMIC DNA]</scope>
    <source>
        <strain evidence="15">ATCC BAA-407 / DSM 14655 / LMG 21543 / TTB310</strain>
    </source>
</reference>
<evidence type="ECO:0000256" key="1">
    <source>
        <dbReference type="ARBA" id="ARBA00005051"/>
    </source>
</evidence>
<gene>
    <name evidence="14" type="primary">folK</name>
    <name evidence="14" type="ordered locus">Rta_27770</name>
</gene>
<dbReference type="OrthoDB" id="9808041at2"/>
<dbReference type="Proteomes" id="UP000008385">
    <property type="component" value="Chromosome"/>
</dbReference>
<keyword evidence="7 14" id="KW-0418">Kinase</keyword>
<keyword evidence="9" id="KW-0289">Folate biosynthesis</keyword>
<keyword evidence="6" id="KW-0547">Nucleotide-binding</keyword>
<evidence type="ECO:0000256" key="6">
    <source>
        <dbReference type="ARBA" id="ARBA00022741"/>
    </source>
</evidence>
<feature type="domain" description="7,8-dihydro-6-hydroxymethylpterin-pyrophosphokinase" evidence="13">
    <location>
        <begin position="99"/>
        <end position="110"/>
    </location>
</feature>
<dbReference type="GO" id="GO:0003848">
    <property type="term" value="F:2-amino-4-hydroxy-6-hydroxymethyldihydropteridine diphosphokinase activity"/>
    <property type="evidence" value="ECO:0007669"/>
    <property type="project" value="UniProtKB-EC"/>
</dbReference>
<evidence type="ECO:0000313" key="15">
    <source>
        <dbReference type="Proteomes" id="UP000008385"/>
    </source>
</evidence>
<evidence type="ECO:0000256" key="8">
    <source>
        <dbReference type="ARBA" id="ARBA00022840"/>
    </source>
</evidence>
<dbReference type="InterPro" id="IPR035907">
    <property type="entry name" value="Hppk_sf"/>
</dbReference>
<dbReference type="EMBL" id="CP000245">
    <property type="protein sequence ID" value="AEG93880.1"/>
    <property type="molecule type" value="Genomic_DNA"/>
</dbReference>
<evidence type="ECO:0000256" key="7">
    <source>
        <dbReference type="ARBA" id="ARBA00022777"/>
    </source>
</evidence>
<dbReference type="EC" id="2.7.6.3" evidence="3"/>
<sequence length="164" mass="17328">MAAGGAGAVLREPVTAYVGLGANLGDAAGAVRQAIGQLGTLPQTALRAQSSLYRSAPVDAGGPDFVNAVAVLDTRLPAPLLLLELQRLEQAAGRERPFRNAPRTLDLDLLLYGEGRIASTSLTVPHPRLRERAFVLVPLAEIAPQLVPRPWLEAVTSQVIARLT</sequence>
<dbReference type="Gene3D" id="3.30.70.560">
    <property type="entry name" value="7,8-Dihydro-6-hydroxymethylpterin-pyrophosphokinase HPPK"/>
    <property type="match status" value="1"/>
</dbReference>
<dbReference type="STRING" id="365046.Rta_27770"/>
<dbReference type="NCBIfam" id="TIGR01498">
    <property type="entry name" value="folK"/>
    <property type="match status" value="1"/>
</dbReference>
<dbReference type="PATRIC" id="fig|365046.3.peg.2845"/>
<keyword evidence="5" id="KW-0808">Transferase</keyword>
<keyword evidence="8" id="KW-0067">ATP-binding</keyword>
<dbReference type="GO" id="GO:0016301">
    <property type="term" value="F:kinase activity"/>
    <property type="evidence" value="ECO:0007669"/>
    <property type="project" value="UniProtKB-KW"/>
</dbReference>
<evidence type="ECO:0000256" key="12">
    <source>
        <dbReference type="ARBA" id="ARBA00033413"/>
    </source>
</evidence>
<evidence type="ECO:0000256" key="9">
    <source>
        <dbReference type="ARBA" id="ARBA00022909"/>
    </source>
</evidence>
<evidence type="ECO:0000256" key="3">
    <source>
        <dbReference type="ARBA" id="ARBA00013253"/>
    </source>
</evidence>
<organism evidence="14 15">
    <name type="scientific">Ramlibacter tataouinensis (strain ATCC BAA-407 / DSM 14655 / LMG 21543 / TTB310)</name>
    <dbReference type="NCBI Taxonomy" id="365046"/>
    <lineage>
        <taxon>Bacteria</taxon>
        <taxon>Pseudomonadati</taxon>
        <taxon>Pseudomonadota</taxon>
        <taxon>Betaproteobacteria</taxon>
        <taxon>Burkholderiales</taxon>
        <taxon>Comamonadaceae</taxon>
        <taxon>Ramlibacter</taxon>
    </lineage>
</organism>
<dbReference type="GO" id="GO:0005524">
    <property type="term" value="F:ATP binding"/>
    <property type="evidence" value="ECO:0007669"/>
    <property type="project" value="UniProtKB-KW"/>
</dbReference>
<dbReference type="KEGG" id="rta:Rta_27770"/>
<dbReference type="Pfam" id="PF01288">
    <property type="entry name" value="HPPK"/>
    <property type="match status" value="1"/>
</dbReference>
<dbReference type="GO" id="GO:0046656">
    <property type="term" value="P:folic acid biosynthetic process"/>
    <property type="evidence" value="ECO:0007669"/>
    <property type="project" value="UniProtKB-KW"/>
</dbReference>
<accession>F5Y540</accession>
<comment type="similarity">
    <text evidence="2">Belongs to the HPPK family.</text>
</comment>
<dbReference type="UniPathway" id="UPA00077">
    <property type="reaction ID" value="UER00155"/>
</dbReference>
<evidence type="ECO:0000256" key="5">
    <source>
        <dbReference type="ARBA" id="ARBA00022679"/>
    </source>
</evidence>
<keyword evidence="15" id="KW-1185">Reference proteome</keyword>